<evidence type="ECO:0000313" key="2">
    <source>
        <dbReference type="Proteomes" id="UP001451606"/>
    </source>
</evidence>
<reference evidence="1 2" key="1">
    <citation type="submission" date="2023-09" db="EMBL/GenBank/DDBJ databases">
        <authorList>
            <person name="Golyshina O.V."/>
            <person name="Lunev E.A."/>
            <person name="Bargiela R."/>
            <person name="Gaines M.C."/>
            <person name="Daum B."/>
            <person name="Bale N.J."/>
            <person name="Koenen M."/>
            <person name="Sinninghe Damst J.S."/>
            <person name="Yakimov M."/>
            <person name="Golyshin P.N."/>
        </authorList>
    </citation>
    <scope>NUCLEOTIDE SEQUENCE [LARGE SCALE GENOMIC DNA]</scope>
    <source>
        <strain evidence="1 2">M1</strain>
    </source>
</reference>
<dbReference type="RefSeq" id="WP_393970741.1">
    <property type="nucleotide sequence ID" value="NZ_CP133772.1"/>
</dbReference>
<accession>A0AAX4NGE0</accession>
<dbReference type="AlphaFoldDB" id="A0AAX4NGE0"/>
<evidence type="ECO:0000313" key="1">
    <source>
        <dbReference type="EMBL" id="WYY00403.1"/>
    </source>
</evidence>
<sequence length="182" mass="20736">MRIFIRLLVAVFLFAVIVSLPLASADVMIQSSVNLKTTVDHKYVEICQLSQNNCNNLENYTPNNNASLGYTGTLTISQNYWQEYCCYGEDYNYFLGICNPFNLSGNFTMYFTSTCNMEITLTHQIKQCNQSRTYTITNGTQISLKLYPSDEVSYYISVNYEGQIPCNQSWISAEIFLGFVPS</sequence>
<dbReference type="Proteomes" id="UP001451606">
    <property type="component" value="Chromosome"/>
</dbReference>
<dbReference type="KEGG" id="omr:OXIME_000973"/>
<keyword evidence="2" id="KW-1185">Reference proteome</keyword>
<dbReference type="EMBL" id="CP133772">
    <property type="protein sequence ID" value="WYY00403.1"/>
    <property type="molecule type" value="Genomic_DNA"/>
</dbReference>
<name>A0AAX4NGE0_9ARCH</name>
<organism evidence="1 2">
    <name type="scientific">Oxyplasma meridianum</name>
    <dbReference type="NCBI Taxonomy" id="3073602"/>
    <lineage>
        <taxon>Archaea</taxon>
        <taxon>Methanobacteriati</taxon>
        <taxon>Thermoplasmatota</taxon>
        <taxon>Thermoplasmata</taxon>
        <taxon>Thermoplasmatales</taxon>
        <taxon>Thermoplasmataceae</taxon>
        <taxon>Oxyplasma</taxon>
    </lineage>
</organism>
<protein>
    <submittedName>
        <fullName evidence="1">Uncharacterized protein</fullName>
    </submittedName>
</protein>
<gene>
    <name evidence="1" type="ORF">OXIME_000973</name>
</gene>
<dbReference type="GeneID" id="95967709"/>
<proteinExistence type="predicted"/>